<name>A0A1E3QW64_9ASCO</name>
<organism evidence="1 2">
    <name type="scientific">Babjeviella inositovora NRRL Y-12698</name>
    <dbReference type="NCBI Taxonomy" id="984486"/>
    <lineage>
        <taxon>Eukaryota</taxon>
        <taxon>Fungi</taxon>
        <taxon>Dikarya</taxon>
        <taxon>Ascomycota</taxon>
        <taxon>Saccharomycotina</taxon>
        <taxon>Pichiomycetes</taxon>
        <taxon>Serinales incertae sedis</taxon>
        <taxon>Babjeviella</taxon>
    </lineage>
</organism>
<dbReference type="Pfam" id="PF10806">
    <property type="entry name" value="SAM35"/>
    <property type="match status" value="1"/>
</dbReference>
<dbReference type="InterPro" id="IPR036282">
    <property type="entry name" value="Glutathione-S-Trfase_C_sf"/>
</dbReference>
<dbReference type="AlphaFoldDB" id="A0A1E3QW64"/>
<dbReference type="OrthoDB" id="198787at2759"/>
<dbReference type="InterPro" id="IPR021211">
    <property type="entry name" value="SAM35"/>
</dbReference>
<keyword evidence="2" id="KW-1185">Reference proteome</keyword>
<dbReference type="EMBL" id="KV454427">
    <property type="protein sequence ID" value="ODQ81861.1"/>
    <property type="molecule type" value="Genomic_DNA"/>
</dbReference>
<evidence type="ECO:0000313" key="1">
    <source>
        <dbReference type="EMBL" id="ODQ81861.1"/>
    </source>
</evidence>
<sequence length="330" mass="36639">MTESSWKTVPAPIKAIFDTFPLRTFSEVPSSTPASDRHIAARTHAFVGAKPSSTRAVLGVYGLHEYKTTGRLLASDPLCLSQQLSFCQRNGVKVPTNISLAKCTTQSSGIATPSLSSVMVLSHHASAESELPILIEEKQGRRVVRGFKTIQAFNASHLKGQDVMFAQLIDSTVYDAWMILVLFYLSDETRLRVYNDVTDASWFSRISVFNSMASLVKRNGFHLRHPNLAALWDERVRQRLVGRVTPARFDVQMEVAQVVEHADRALAKLNEYLGDKKGFAETPGMVDCKLAGLVYSLIRWGTDDFTLTETVKATYPALVAHCEWVVEACV</sequence>
<evidence type="ECO:0008006" key="3">
    <source>
        <dbReference type="Google" id="ProtNLM"/>
    </source>
</evidence>
<dbReference type="SUPFAM" id="SSF47616">
    <property type="entry name" value="GST C-terminal domain-like"/>
    <property type="match status" value="1"/>
</dbReference>
<dbReference type="STRING" id="984486.A0A1E3QW64"/>
<reference evidence="2" key="1">
    <citation type="submission" date="2016-05" db="EMBL/GenBank/DDBJ databases">
        <title>Comparative genomics of biotechnologically important yeasts.</title>
        <authorList>
            <consortium name="DOE Joint Genome Institute"/>
            <person name="Riley R."/>
            <person name="Haridas S."/>
            <person name="Wolfe K.H."/>
            <person name="Lopes M.R."/>
            <person name="Hittinger C.T."/>
            <person name="Goker M."/>
            <person name="Salamov A."/>
            <person name="Wisecaver J."/>
            <person name="Long T.M."/>
            <person name="Aerts A.L."/>
            <person name="Barry K."/>
            <person name="Choi C."/>
            <person name="Clum A."/>
            <person name="Coughlan A.Y."/>
            <person name="Deshpande S."/>
            <person name="Douglass A.P."/>
            <person name="Hanson S.J."/>
            <person name="Klenk H.-P."/>
            <person name="Labutti K."/>
            <person name="Lapidus A."/>
            <person name="Lindquist E."/>
            <person name="Lipzen A."/>
            <person name="Meier-Kolthoff J.P."/>
            <person name="Ohm R.A."/>
            <person name="Otillar R.P."/>
            <person name="Pangilinan J."/>
            <person name="Peng Y."/>
            <person name="Rokas A."/>
            <person name="Rosa C.A."/>
            <person name="Scheuner C."/>
            <person name="Sibirny A.A."/>
            <person name="Slot J.C."/>
            <person name="Stielow J.B."/>
            <person name="Sun H."/>
            <person name="Kurtzman C.P."/>
            <person name="Blackwell M."/>
            <person name="Grigoriev I.V."/>
            <person name="Jeffries T.W."/>
        </authorList>
    </citation>
    <scope>NUCLEOTIDE SEQUENCE [LARGE SCALE GENOMIC DNA]</scope>
    <source>
        <strain evidence="2">NRRL Y-12698</strain>
    </source>
</reference>
<evidence type="ECO:0000313" key="2">
    <source>
        <dbReference type="Proteomes" id="UP000094336"/>
    </source>
</evidence>
<proteinExistence type="predicted"/>
<dbReference type="Proteomes" id="UP000094336">
    <property type="component" value="Unassembled WGS sequence"/>
</dbReference>
<dbReference type="GeneID" id="30148181"/>
<protein>
    <recommendedName>
        <fullName evidence="3">Mitochondrial outer membrane transport complex Sam37/metaxin N-terminal domain-containing protein</fullName>
    </recommendedName>
</protein>
<dbReference type="RefSeq" id="XP_018987189.1">
    <property type="nucleotide sequence ID" value="XM_019130328.1"/>
</dbReference>
<gene>
    <name evidence="1" type="ORF">BABINDRAFT_165377</name>
</gene>
<accession>A0A1E3QW64</accession>